<keyword evidence="1" id="KW-0106">Calcium</keyword>
<dbReference type="InterPro" id="IPR011992">
    <property type="entry name" value="EF-hand-dom_pair"/>
</dbReference>
<dbReference type="Proteomes" id="UP001642484">
    <property type="component" value="Unassembled WGS sequence"/>
</dbReference>
<evidence type="ECO:0008006" key="4">
    <source>
        <dbReference type="Google" id="ProtNLM"/>
    </source>
</evidence>
<keyword evidence="3" id="KW-1185">Reference proteome</keyword>
<evidence type="ECO:0000313" key="2">
    <source>
        <dbReference type="EMBL" id="CAK9083090.1"/>
    </source>
</evidence>
<dbReference type="InterPro" id="IPR018247">
    <property type="entry name" value="EF_Hand_1_Ca_BS"/>
</dbReference>
<name>A0ABP0Q7U9_9DINO</name>
<organism evidence="2 3">
    <name type="scientific">Durusdinium trenchii</name>
    <dbReference type="NCBI Taxonomy" id="1381693"/>
    <lineage>
        <taxon>Eukaryota</taxon>
        <taxon>Sar</taxon>
        <taxon>Alveolata</taxon>
        <taxon>Dinophyceae</taxon>
        <taxon>Suessiales</taxon>
        <taxon>Symbiodiniaceae</taxon>
        <taxon>Durusdinium</taxon>
    </lineage>
</organism>
<gene>
    <name evidence="2" type="ORF">CCMP2556_LOCUS40545</name>
</gene>
<dbReference type="SUPFAM" id="SSF47473">
    <property type="entry name" value="EF-hand"/>
    <property type="match status" value="1"/>
</dbReference>
<reference evidence="2 3" key="1">
    <citation type="submission" date="2024-02" db="EMBL/GenBank/DDBJ databases">
        <authorList>
            <person name="Chen Y."/>
            <person name="Shah S."/>
            <person name="Dougan E. K."/>
            <person name="Thang M."/>
            <person name="Chan C."/>
        </authorList>
    </citation>
    <scope>NUCLEOTIDE SEQUENCE [LARGE SCALE GENOMIC DNA]</scope>
</reference>
<accession>A0ABP0Q7U9</accession>
<evidence type="ECO:0000256" key="1">
    <source>
        <dbReference type="ARBA" id="ARBA00022837"/>
    </source>
</evidence>
<sequence>MAIFLDNVVSQQTLRKQKELAETALKSQVSIQSQCDVIPQSTTRRAIADIIGFEDQPVDIPHDLHTLDMKHQCKAMDKILSRLDLTVTRDRFSKWLEHDSFTAVLERAGIDTSIRTQLFDILDADSGGLLNVDELISGLMSVRGHVTKGDIIAMSLKVRYISQLVETLSNTSLPTESRRRRASSSQ</sequence>
<evidence type="ECO:0000313" key="3">
    <source>
        <dbReference type="Proteomes" id="UP001642484"/>
    </source>
</evidence>
<comment type="caution">
    <text evidence="2">The sequence shown here is derived from an EMBL/GenBank/DDBJ whole genome shotgun (WGS) entry which is preliminary data.</text>
</comment>
<dbReference type="PROSITE" id="PS00018">
    <property type="entry name" value="EF_HAND_1"/>
    <property type="match status" value="1"/>
</dbReference>
<protein>
    <recommendedName>
        <fullName evidence="4">Calmodulin</fullName>
    </recommendedName>
</protein>
<proteinExistence type="predicted"/>
<dbReference type="EMBL" id="CAXAMN010024006">
    <property type="protein sequence ID" value="CAK9083090.1"/>
    <property type="molecule type" value="Genomic_DNA"/>
</dbReference>